<dbReference type="AlphaFoldDB" id="A0A5E4XUQ6"/>
<dbReference type="Pfam" id="PF00126">
    <property type="entry name" value="HTH_1"/>
    <property type="match status" value="1"/>
</dbReference>
<dbReference type="PANTHER" id="PTHR30537">
    <property type="entry name" value="HTH-TYPE TRANSCRIPTIONAL REGULATOR"/>
    <property type="match status" value="1"/>
</dbReference>
<feature type="domain" description="HTH lysR-type" evidence="2">
    <location>
        <begin position="14"/>
        <end position="69"/>
    </location>
</feature>
<dbReference type="InterPro" id="IPR000847">
    <property type="entry name" value="LysR_HTH_N"/>
</dbReference>
<dbReference type="PANTHER" id="PTHR30537:SF72">
    <property type="entry name" value="LYSR FAMILY TRANSCRIPTIONAL REGULATOR"/>
    <property type="match status" value="1"/>
</dbReference>
<dbReference type="InterPro" id="IPR036388">
    <property type="entry name" value="WH-like_DNA-bd_sf"/>
</dbReference>
<dbReference type="EMBL" id="CABPSA010000007">
    <property type="protein sequence ID" value="VVE40084.1"/>
    <property type="molecule type" value="Genomic_DNA"/>
</dbReference>
<sequence>MLSVVQTDKERRMDRLDQYRIFAQVAEMGSFIKAAHALEVPRASVSASIQQLETQMGVRLLNRTTRQVH</sequence>
<dbReference type="GO" id="GO:0003700">
    <property type="term" value="F:DNA-binding transcription factor activity"/>
    <property type="evidence" value="ECO:0007669"/>
    <property type="project" value="InterPro"/>
</dbReference>
<dbReference type="SUPFAM" id="SSF46785">
    <property type="entry name" value="Winged helix' DNA-binding domain"/>
    <property type="match status" value="1"/>
</dbReference>
<name>A0A5E4XUQ6_9BURK</name>
<reference evidence="3 4" key="1">
    <citation type="submission" date="2019-08" db="EMBL/GenBank/DDBJ databases">
        <authorList>
            <person name="Peeters C."/>
        </authorList>
    </citation>
    <scope>NUCLEOTIDE SEQUENCE [LARGE SCALE GENOMIC DNA]</scope>
    <source>
        <strain evidence="3 4">LMG 31010</strain>
    </source>
</reference>
<evidence type="ECO:0000313" key="4">
    <source>
        <dbReference type="Proteomes" id="UP000343335"/>
    </source>
</evidence>
<gene>
    <name evidence="3" type="ORF">PCO31010_04117</name>
</gene>
<evidence type="ECO:0000256" key="1">
    <source>
        <dbReference type="ARBA" id="ARBA00009437"/>
    </source>
</evidence>
<dbReference type="Proteomes" id="UP000343335">
    <property type="component" value="Unassembled WGS sequence"/>
</dbReference>
<dbReference type="Gene3D" id="1.10.10.10">
    <property type="entry name" value="Winged helix-like DNA-binding domain superfamily/Winged helix DNA-binding domain"/>
    <property type="match status" value="1"/>
</dbReference>
<dbReference type="PRINTS" id="PR00039">
    <property type="entry name" value="HTHLYSR"/>
</dbReference>
<comment type="similarity">
    <text evidence="1">Belongs to the LysR transcriptional regulatory family.</text>
</comment>
<dbReference type="InterPro" id="IPR036390">
    <property type="entry name" value="WH_DNA-bd_sf"/>
</dbReference>
<dbReference type="GO" id="GO:0043565">
    <property type="term" value="F:sequence-specific DNA binding"/>
    <property type="evidence" value="ECO:0007669"/>
    <property type="project" value="TreeGrafter"/>
</dbReference>
<organism evidence="3 4">
    <name type="scientific">Pandoraea commovens</name>
    <dbReference type="NCBI Taxonomy" id="2508289"/>
    <lineage>
        <taxon>Bacteria</taxon>
        <taxon>Pseudomonadati</taxon>
        <taxon>Pseudomonadota</taxon>
        <taxon>Betaproteobacteria</taxon>
        <taxon>Burkholderiales</taxon>
        <taxon>Burkholderiaceae</taxon>
        <taxon>Pandoraea</taxon>
    </lineage>
</organism>
<dbReference type="InterPro" id="IPR058163">
    <property type="entry name" value="LysR-type_TF_proteobact-type"/>
</dbReference>
<evidence type="ECO:0000259" key="2">
    <source>
        <dbReference type="PROSITE" id="PS50931"/>
    </source>
</evidence>
<proteinExistence type="inferred from homology"/>
<protein>
    <submittedName>
        <fullName evidence="3">Transcriptional regulator</fullName>
    </submittedName>
</protein>
<evidence type="ECO:0000313" key="3">
    <source>
        <dbReference type="EMBL" id="VVE40084.1"/>
    </source>
</evidence>
<dbReference type="GO" id="GO:0006351">
    <property type="term" value="P:DNA-templated transcription"/>
    <property type="evidence" value="ECO:0007669"/>
    <property type="project" value="TreeGrafter"/>
</dbReference>
<dbReference type="PROSITE" id="PS50931">
    <property type="entry name" value="HTH_LYSR"/>
    <property type="match status" value="1"/>
</dbReference>
<accession>A0A5E4XUQ6</accession>